<feature type="transmembrane region" description="Helical" evidence="1">
    <location>
        <begin position="88"/>
        <end position="110"/>
    </location>
</feature>
<feature type="transmembrane region" description="Helical" evidence="1">
    <location>
        <begin position="7"/>
        <end position="28"/>
    </location>
</feature>
<dbReference type="OrthoDB" id="1100174at2"/>
<dbReference type="KEGG" id="oih:OB0416"/>
<dbReference type="PhylomeDB" id="Q8ET47"/>
<reference evidence="2 3" key="2">
    <citation type="journal article" date="2002" name="Nucleic Acids Res.">
        <title>Genome sequence of Oceanobacillus iheyensis isolated from the Iheya Ridge and its unexpected adaptive capabilities to extreme environments.</title>
        <authorList>
            <person name="Takami H."/>
            <person name="Takaki Y."/>
            <person name="Uchiyama I."/>
        </authorList>
    </citation>
    <scope>NUCLEOTIDE SEQUENCE [LARGE SCALE GENOMIC DNA]</scope>
    <source>
        <strain evidence="3">DSM 14371 / CIP 107618 / JCM 11309 / KCTC 3954 / HTE831</strain>
    </source>
</reference>
<sequence length="158" mass="17931">MKRETQVLKIAVFLIGLPVLALCIFLFPEVLSIAERNGEYFYLLPLFIIYLYLTAIPFYYALLQAYKLLQFIDQNKAFSEQSIKSLKIIRYCATMISVMYVISLPVFYVLAELDDAPGLILIGLVITFASLIIAVFAAVLQKLFKNANDIKSENDLTV</sequence>
<evidence type="ECO:0000313" key="2">
    <source>
        <dbReference type="EMBL" id="BAC12372.1"/>
    </source>
</evidence>
<dbReference type="InterPro" id="IPR021354">
    <property type="entry name" value="DUF2975"/>
</dbReference>
<keyword evidence="1" id="KW-1133">Transmembrane helix</keyword>
<keyword evidence="1" id="KW-0472">Membrane</keyword>
<dbReference type="HOGENOM" id="CLU_137354_0_0_9"/>
<protein>
    <submittedName>
        <fullName evidence="2">Hypothetical conserved protein</fullName>
    </submittedName>
</protein>
<dbReference type="RefSeq" id="WP_011064822.1">
    <property type="nucleotide sequence ID" value="NC_004193.1"/>
</dbReference>
<proteinExistence type="predicted"/>
<feature type="transmembrane region" description="Helical" evidence="1">
    <location>
        <begin position="40"/>
        <end position="62"/>
    </location>
</feature>
<keyword evidence="3" id="KW-1185">Reference proteome</keyword>
<name>Q8ET47_OCEIH</name>
<dbReference type="AlphaFoldDB" id="Q8ET47"/>
<gene>
    <name evidence="2" type="ordered locus">OB0416</name>
</gene>
<dbReference type="eggNOG" id="ENOG502ZR8H">
    <property type="taxonomic scope" value="Bacteria"/>
</dbReference>
<accession>Q8ET47</accession>
<dbReference type="Proteomes" id="UP000000822">
    <property type="component" value="Chromosome"/>
</dbReference>
<dbReference type="EMBL" id="BA000028">
    <property type="protein sequence ID" value="BAC12372.1"/>
    <property type="molecule type" value="Genomic_DNA"/>
</dbReference>
<evidence type="ECO:0000313" key="3">
    <source>
        <dbReference type="Proteomes" id="UP000000822"/>
    </source>
</evidence>
<reference evidence="2 3" key="1">
    <citation type="journal article" date="2001" name="FEMS Microbiol. Lett.">
        <title>Oceanobacillus iheyensis gen. nov., sp. nov., a deep-sea extremely halotolerant and alkaliphilic species isolated from a depth of 1050 m on the Iheya Ridge.</title>
        <authorList>
            <person name="Lu J."/>
            <person name="Nogi Y."/>
            <person name="Takami H."/>
        </authorList>
    </citation>
    <scope>NUCLEOTIDE SEQUENCE [LARGE SCALE GENOMIC DNA]</scope>
    <source>
        <strain evidence="3">DSM 14371 / CIP 107618 / JCM 11309 / KCTC 3954 / HTE831</strain>
    </source>
</reference>
<keyword evidence="1" id="KW-0812">Transmembrane</keyword>
<dbReference type="STRING" id="221109.gene:10732619"/>
<organism evidence="2 3">
    <name type="scientific">Oceanobacillus iheyensis (strain DSM 14371 / CIP 107618 / JCM 11309 / KCTC 3954 / HTE831)</name>
    <dbReference type="NCBI Taxonomy" id="221109"/>
    <lineage>
        <taxon>Bacteria</taxon>
        <taxon>Bacillati</taxon>
        <taxon>Bacillota</taxon>
        <taxon>Bacilli</taxon>
        <taxon>Bacillales</taxon>
        <taxon>Bacillaceae</taxon>
        <taxon>Oceanobacillus</taxon>
    </lineage>
</organism>
<evidence type="ECO:0000256" key="1">
    <source>
        <dbReference type="SAM" id="Phobius"/>
    </source>
</evidence>
<feature type="transmembrane region" description="Helical" evidence="1">
    <location>
        <begin position="116"/>
        <end position="140"/>
    </location>
</feature>
<dbReference type="Pfam" id="PF11188">
    <property type="entry name" value="DUF2975"/>
    <property type="match status" value="1"/>
</dbReference>